<feature type="domain" description="DUF5979" evidence="3">
    <location>
        <begin position="347"/>
        <end position="446"/>
    </location>
</feature>
<dbReference type="InterPro" id="IPR013552">
    <property type="entry name" value="Thioester_dom"/>
</dbReference>
<dbReference type="InterPro" id="IPR046022">
    <property type="entry name" value="DUF5979"/>
</dbReference>
<reference evidence="4 5" key="1">
    <citation type="submission" date="2021-05" db="EMBL/GenBank/DDBJ databases">
        <title>Novel species in genus Cellulomonas.</title>
        <authorList>
            <person name="Zhang G."/>
        </authorList>
    </citation>
    <scope>NUCLEOTIDE SEQUENCE [LARGE SCALE GENOMIC DNA]</scope>
    <source>
        <strain evidence="5">zg-ZUI157</strain>
    </source>
</reference>
<keyword evidence="1" id="KW-1133">Transmembrane helix</keyword>
<keyword evidence="1" id="KW-0472">Membrane</keyword>
<dbReference type="Pfam" id="PF19407">
    <property type="entry name" value="DUF5979"/>
    <property type="match status" value="1"/>
</dbReference>
<gene>
    <name evidence="4" type="ORF">KKR89_14210</name>
</gene>
<dbReference type="Proteomes" id="UP000679335">
    <property type="component" value="Chromosome"/>
</dbReference>
<organism evidence="4 5">
    <name type="scientific">Cellulomonas dongxiuzhuiae</name>
    <dbReference type="NCBI Taxonomy" id="2819979"/>
    <lineage>
        <taxon>Bacteria</taxon>
        <taxon>Bacillati</taxon>
        <taxon>Actinomycetota</taxon>
        <taxon>Actinomycetes</taxon>
        <taxon>Micrococcales</taxon>
        <taxon>Cellulomonadaceae</taxon>
        <taxon>Cellulomonas</taxon>
    </lineage>
</organism>
<dbReference type="EMBL" id="CP076023">
    <property type="protein sequence ID" value="QWC15440.1"/>
    <property type="molecule type" value="Genomic_DNA"/>
</dbReference>
<evidence type="ECO:0000256" key="1">
    <source>
        <dbReference type="SAM" id="Phobius"/>
    </source>
</evidence>
<protein>
    <submittedName>
        <fullName evidence="4">Thioester domain-containing protein</fullName>
    </submittedName>
</protein>
<dbReference type="Pfam" id="PF08341">
    <property type="entry name" value="TED"/>
    <property type="match status" value="1"/>
</dbReference>
<accession>A0ABX8GHT1</accession>
<name>A0ABX8GHT1_9CELL</name>
<keyword evidence="1" id="KW-0812">Transmembrane</keyword>
<evidence type="ECO:0000259" key="2">
    <source>
        <dbReference type="Pfam" id="PF08341"/>
    </source>
</evidence>
<keyword evidence="5" id="KW-1185">Reference proteome</keyword>
<sequence length="497" mass="49114">MTGRRLARWGASRCAAVAVFAGLLLALGVAPAPAIIILDPPPVTPVDLPATDLVIATPPNAVGQRLTGFLPPVGATFDPTAGYPSGNPTGYDPGNPSFAGTGRVAVEDTGEILPFYCVQSRVGTFSGLGYTNTTWAESNVQNTGYVARIVNSYYPVVPTEPAAAANDNQRGAAVQAAIWFFTDGYIVSTADPVRPLVESIVAATLLAGPLAEPSPPAIAITPASASGAAGALVGPLTVTATATDGAPTDATLDIPAGVTAYSDAAGTVEVASGAPVASGTQIWLRGTTPGTVSLGATATVDVPAGTIYLYDGNTPGQAAAQTIMLAQTGNIKADTTAAVELFAAGSLVVDKTIAGAAAGAQGEVVLDVACTLDGTPVLGQSITLPAGSPAGTTSSRYDGIPVGSACTVTEPTTGQTAALGVVTASTGDVTITADTDAVITVTNTYDPARNAGSSDGAPALAVTGADFSRPLAALAVGLLVAGLALVGASRRWGTRRG</sequence>
<proteinExistence type="predicted"/>
<evidence type="ECO:0000313" key="5">
    <source>
        <dbReference type="Proteomes" id="UP000679335"/>
    </source>
</evidence>
<evidence type="ECO:0000259" key="3">
    <source>
        <dbReference type="Pfam" id="PF19407"/>
    </source>
</evidence>
<evidence type="ECO:0000313" key="4">
    <source>
        <dbReference type="EMBL" id="QWC15440.1"/>
    </source>
</evidence>
<feature type="domain" description="Thioester" evidence="2">
    <location>
        <begin position="115"/>
        <end position="194"/>
    </location>
</feature>
<feature type="transmembrane region" description="Helical" evidence="1">
    <location>
        <begin position="471"/>
        <end position="488"/>
    </location>
</feature>
<dbReference type="RefSeq" id="WP_208196007.1">
    <property type="nucleotide sequence ID" value="NZ_CP076023.1"/>
</dbReference>